<reference evidence="4" key="1">
    <citation type="submission" date="2016-10" db="EMBL/GenBank/DDBJ databases">
        <authorList>
            <person name="Varghese N."/>
            <person name="Submissions S."/>
        </authorList>
    </citation>
    <scope>NUCLEOTIDE SEQUENCE [LARGE SCALE GENOMIC DNA]</scope>
    <source>
        <strain evidence="4">CGMCC 1.9127</strain>
    </source>
</reference>
<dbReference type="AlphaFoldDB" id="A0A1H7LK00"/>
<dbReference type="InterPro" id="IPR052367">
    <property type="entry name" value="Thiosulfate_ST/Rhodanese-like"/>
</dbReference>
<dbReference type="InterPro" id="IPR036873">
    <property type="entry name" value="Rhodanese-like_dom_sf"/>
</dbReference>
<evidence type="ECO:0000259" key="2">
    <source>
        <dbReference type="PROSITE" id="PS50206"/>
    </source>
</evidence>
<dbReference type="SUPFAM" id="SSF52821">
    <property type="entry name" value="Rhodanese/Cell cycle control phosphatase"/>
    <property type="match status" value="1"/>
</dbReference>
<keyword evidence="4" id="KW-1185">Reference proteome</keyword>
<dbReference type="Proteomes" id="UP000199297">
    <property type="component" value="Unassembled WGS sequence"/>
</dbReference>
<dbReference type="OrthoDB" id="9814704at2"/>
<dbReference type="Pfam" id="PF00581">
    <property type="entry name" value="Rhodanese"/>
    <property type="match status" value="1"/>
</dbReference>
<dbReference type="STRING" id="641665.GCA_002104455_02819"/>
<feature type="signal peptide" evidence="1">
    <location>
        <begin position="1"/>
        <end position="21"/>
    </location>
</feature>
<keyword evidence="1" id="KW-0732">Signal</keyword>
<evidence type="ECO:0000313" key="4">
    <source>
        <dbReference type="Proteomes" id="UP000199297"/>
    </source>
</evidence>
<dbReference type="PROSITE" id="PS50206">
    <property type="entry name" value="RHODANESE_3"/>
    <property type="match status" value="1"/>
</dbReference>
<evidence type="ECO:0000313" key="3">
    <source>
        <dbReference type="EMBL" id="SEK99264.1"/>
    </source>
</evidence>
<dbReference type="InterPro" id="IPR001763">
    <property type="entry name" value="Rhodanese-like_dom"/>
</dbReference>
<accession>A0A1H7LK00</accession>
<dbReference type="CDD" id="cd00158">
    <property type="entry name" value="RHOD"/>
    <property type="match status" value="1"/>
</dbReference>
<evidence type="ECO:0000256" key="1">
    <source>
        <dbReference type="SAM" id="SignalP"/>
    </source>
</evidence>
<organism evidence="3 4">
    <name type="scientific">Colwellia chukchiensis</name>
    <dbReference type="NCBI Taxonomy" id="641665"/>
    <lineage>
        <taxon>Bacteria</taxon>
        <taxon>Pseudomonadati</taxon>
        <taxon>Pseudomonadota</taxon>
        <taxon>Gammaproteobacteria</taxon>
        <taxon>Alteromonadales</taxon>
        <taxon>Colwelliaceae</taxon>
        <taxon>Colwellia</taxon>
    </lineage>
</organism>
<feature type="domain" description="Rhodanese" evidence="2">
    <location>
        <begin position="39"/>
        <end position="129"/>
    </location>
</feature>
<feature type="chain" id="PRO_5011639808" evidence="1">
    <location>
        <begin position="22"/>
        <end position="129"/>
    </location>
</feature>
<name>A0A1H7LK00_9GAMM</name>
<dbReference type="EMBL" id="FOBI01000004">
    <property type="protein sequence ID" value="SEK99264.1"/>
    <property type="molecule type" value="Genomic_DNA"/>
</dbReference>
<dbReference type="PANTHER" id="PTHR45431:SF3">
    <property type="entry name" value="RHODANESE-LIKE DOMAIN-CONTAINING PROTEIN 15, CHLOROPLASTIC"/>
    <property type="match status" value="1"/>
</dbReference>
<dbReference type="RefSeq" id="WP_085284353.1">
    <property type="nucleotide sequence ID" value="NZ_FOBI01000004.1"/>
</dbReference>
<proteinExistence type="predicted"/>
<dbReference type="Gene3D" id="3.40.250.10">
    <property type="entry name" value="Rhodanese-like domain"/>
    <property type="match status" value="1"/>
</dbReference>
<sequence>MKLIKSHLIILLSLFSLLAFAEQTATISQQQLLALMAQAENKTLVLDVRTPAEFAEGHIAGAINISHDTIKENLAKIIQFKDQTVVVHCRSGRRAISAENDLRAAGFSDLRHLEGDMNAWQAADLPLVK</sequence>
<dbReference type="PANTHER" id="PTHR45431">
    <property type="entry name" value="RHODANESE-LIKE DOMAIN-CONTAINING PROTEIN 15, CHLOROPLASTIC"/>
    <property type="match status" value="1"/>
</dbReference>
<keyword evidence="3" id="KW-0808">Transferase</keyword>
<dbReference type="SMART" id="SM00450">
    <property type="entry name" value="RHOD"/>
    <property type="match status" value="1"/>
</dbReference>
<dbReference type="GO" id="GO:0016740">
    <property type="term" value="F:transferase activity"/>
    <property type="evidence" value="ECO:0007669"/>
    <property type="project" value="UniProtKB-KW"/>
</dbReference>
<protein>
    <submittedName>
        <fullName evidence="3">Rhodanese-related sulfurtransferase</fullName>
    </submittedName>
</protein>
<gene>
    <name evidence="3" type="ORF">SAMN05216262_104187</name>
</gene>